<organism evidence="7 8">
    <name type="scientific">Papaver atlanticum</name>
    <dbReference type="NCBI Taxonomy" id="357466"/>
    <lineage>
        <taxon>Eukaryota</taxon>
        <taxon>Viridiplantae</taxon>
        <taxon>Streptophyta</taxon>
        <taxon>Embryophyta</taxon>
        <taxon>Tracheophyta</taxon>
        <taxon>Spermatophyta</taxon>
        <taxon>Magnoliopsida</taxon>
        <taxon>Ranunculales</taxon>
        <taxon>Papaveraceae</taxon>
        <taxon>Papaveroideae</taxon>
        <taxon>Papaver</taxon>
    </lineage>
</organism>
<dbReference type="PANTHER" id="PTHR11654">
    <property type="entry name" value="OLIGOPEPTIDE TRANSPORTER-RELATED"/>
    <property type="match status" value="1"/>
</dbReference>
<evidence type="ECO:0000313" key="8">
    <source>
        <dbReference type="Proteomes" id="UP001202328"/>
    </source>
</evidence>
<dbReference type="GO" id="GO:0022857">
    <property type="term" value="F:transmembrane transporter activity"/>
    <property type="evidence" value="ECO:0007669"/>
    <property type="project" value="InterPro"/>
</dbReference>
<evidence type="ECO:0000256" key="6">
    <source>
        <dbReference type="SAM" id="Phobius"/>
    </source>
</evidence>
<dbReference type="InterPro" id="IPR000109">
    <property type="entry name" value="POT_fam"/>
</dbReference>
<dbReference type="GO" id="GO:0016020">
    <property type="term" value="C:membrane"/>
    <property type="evidence" value="ECO:0007669"/>
    <property type="project" value="UniProtKB-SubCell"/>
</dbReference>
<feature type="transmembrane region" description="Helical" evidence="6">
    <location>
        <begin position="211"/>
        <end position="228"/>
    </location>
</feature>
<comment type="caution">
    <text evidence="7">The sequence shown here is derived from an EMBL/GenBank/DDBJ whole genome shotgun (WGS) entry which is preliminary data.</text>
</comment>
<dbReference type="SUPFAM" id="SSF103473">
    <property type="entry name" value="MFS general substrate transporter"/>
    <property type="match status" value="1"/>
</dbReference>
<dbReference type="Pfam" id="PF00854">
    <property type="entry name" value="PTR2"/>
    <property type="match status" value="2"/>
</dbReference>
<comment type="subcellular location">
    <subcellularLocation>
        <location evidence="1">Membrane</location>
        <topology evidence="1">Multi-pass membrane protein</topology>
    </subcellularLocation>
</comment>
<keyword evidence="4 6" id="KW-1133">Transmembrane helix</keyword>
<comment type="similarity">
    <text evidence="2">Belongs to the major facilitator superfamily. Proton-dependent oligopeptide transporter (POT/PTR) (TC 2.A.17) family.</text>
</comment>
<sequence>MMPLLGGFLAGAYVGRFYVVLISSTIYVLGLKPYDVAMNGSSTTTMCQHRSPKVCEVVFYIAIHMISTSTGGHKPSLESFGADQFDENHAQERKKKIGLILGVTMVGHIQQRISWAAGDIIITVVMITIAMHIYRFLDNAAIIEESNKEEIQKAASSISTQTKIHRNPWRLATVTSVEELKLLLNMIPIWLTTMTFGICKIGGGGFELPPASTYGLAAIGIILSTCVYDRILVPRLRRVTRNERGTNILPIGVGMTITMLAMVIVALVERKRLAIARSSSGKTLMSVFWTFWLAPQVLVFGIGDGFALVESMRSLGIAFYPCAWSCRFFHQYTDNLYWLLAGMNLILYTLLARKYIDNSHFCCILGLLCLLTKLSTSFWYIEKYTMTVALALVLVVQMYKHGGCIRRVDTDLHKHKLFFSKLCNKKFGEFVISTISYPIQRQQRRLQLLNKSRATDKSSSRLGNRR</sequence>
<evidence type="ECO:0000256" key="5">
    <source>
        <dbReference type="ARBA" id="ARBA00023136"/>
    </source>
</evidence>
<feature type="transmembrane region" description="Helical" evidence="6">
    <location>
        <begin position="248"/>
        <end position="268"/>
    </location>
</feature>
<name>A0AAD4XI26_9MAGN</name>
<dbReference type="EMBL" id="JAJJMB010009728">
    <property type="protein sequence ID" value="KAI3912537.1"/>
    <property type="molecule type" value="Genomic_DNA"/>
</dbReference>
<keyword evidence="8" id="KW-1185">Reference proteome</keyword>
<protein>
    <submittedName>
        <fullName evidence="7">Uncharacterized protein</fullName>
    </submittedName>
</protein>
<feature type="transmembrane region" description="Helical" evidence="6">
    <location>
        <begin position="335"/>
        <end position="352"/>
    </location>
</feature>
<proteinExistence type="inferred from homology"/>
<dbReference type="Proteomes" id="UP001202328">
    <property type="component" value="Unassembled WGS sequence"/>
</dbReference>
<feature type="transmembrane region" description="Helical" evidence="6">
    <location>
        <begin position="289"/>
        <end position="309"/>
    </location>
</feature>
<evidence type="ECO:0000256" key="3">
    <source>
        <dbReference type="ARBA" id="ARBA00022692"/>
    </source>
</evidence>
<keyword evidence="5 6" id="KW-0472">Membrane</keyword>
<keyword evidence="3 6" id="KW-0812">Transmembrane</keyword>
<evidence type="ECO:0000256" key="4">
    <source>
        <dbReference type="ARBA" id="ARBA00022989"/>
    </source>
</evidence>
<feature type="transmembrane region" description="Helical" evidence="6">
    <location>
        <begin position="182"/>
        <end position="199"/>
    </location>
</feature>
<feature type="transmembrane region" description="Helical" evidence="6">
    <location>
        <begin position="6"/>
        <end position="29"/>
    </location>
</feature>
<evidence type="ECO:0000256" key="1">
    <source>
        <dbReference type="ARBA" id="ARBA00004141"/>
    </source>
</evidence>
<reference evidence="7" key="1">
    <citation type="submission" date="2022-04" db="EMBL/GenBank/DDBJ databases">
        <title>A functionally conserved STORR gene fusion in Papaver species that diverged 16.8 million years ago.</title>
        <authorList>
            <person name="Catania T."/>
        </authorList>
    </citation>
    <scope>NUCLEOTIDE SEQUENCE</scope>
    <source>
        <strain evidence="7">S-188037</strain>
    </source>
</reference>
<evidence type="ECO:0000313" key="7">
    <source>
        <dbReference type="EMBL" id="KAI3912537.1"/>
    </source>
</evidence>
<dbReference type="InterPro" id="IPR036259">
    <property type="entry name" value="MFS_trans_sf"/>
</dbReference>
<feature type="transmembrane region" description="Helical" evidence="6">
    <location>
        <begin position="113"/>
        <end position="134"/>
    </location>
</feature>
<dbReference type="AlphaFoldDB" id="A0AAD4XI26"/>
<accession>A0AAD4XI26</accession>
<dbReference type="Gene3D" id="1.20.1250.20">
    <property type="entry name" value="MFS general substrate transporter like domains"/>
    <property type="match status" value="1"/>
</dbReference>
<evidence type="ECO:0000256" key="2">
    <source>
        <dbReference type="ARBA" id="ARBA00005982"/>
    </source>
</evidence>
<gene>
    <name evidence="7" type="ORF">MKW98_020999</name>
</gene>